<evidence type="ECO:0000313" key="3">
    <source>
        <dbReference type="Proteomes" id="UP000224006"/>
    </source>
</evidence>
<gene>
    <name evidence="2" type="ORF">BESB_015700</name>
</gene>
<proteinExistence type="predicted"/>
<organism evidence="2 3">
    <name type="scientific">Besnoitia besnoiti</name>
    <name type="common">Apicomplexan protozoan</name>
    <dbReference type="NCBI Taxonomy" id="94643"/>
    <lineage>
        <taxon>Eukaryota</taxon>
        <taxon>Sar</taxon>
        <taxon>Alveolata</taxon>
        <taxon>Apicomplexa</taxon>
        <taxon>Conoidasida</taxon>
        <taxon>Coccidia</taxon>
        <taxon>Eucoccidiorida</taxon>
        <taxon>Eimeriorina</taxon>
        <taxon>Sarcocystidae</taxon>
        <taxon>Besnoitia</taxon>
    </lineage>
</organism>
<feature type="region of interest" description="Disordered" evidence="1">
    <location>
        <begin position="83"/>
        <end position="102"/>
    </location>
</feature>
<evidence type="ECO:0000256" key="1">
    <source>
        <dbReference type="SAM" id="MobiDB-lite"/>
    </source>
</evidence>
<dbReference type="GeneID" id="40306631"/>
<dbReference type="KEGG" id="bbes:BESB_015700"/>
<dbReference type="Proteomes" id="UP000224006">
    <property type="component" value="Chromosome X"/>
</dbReference>
<dbReference type="AlphaFoldDB" id="A0A2A9MA34"/>
<evidence type="ECO:0000313" key="2">
    <source>
        <dbReference type="EMBL" id="PFH32252.1"/>
    </source>
</evidence>
<sequence>MRLYRVIARKKLARLERACWSLAAPEVPLLSHEARRLSSGAGRSFRKLSPSSSATATPRPARKAKAGRGERLAEGLNEVAGRQRLAAEDTARGRGARKGNWERMGAPGGLSSCMRRINPLNPTSGVRRAFLAAPLLLSLPAKRKGVCSSSVKLAARRERAGRAPPRCVPLRLDYLSAFSGEYILRVALLV</sequence>
<protein>
    <submittedName>
        <fullName evidence="2">Uncharacterized protein</fullName>
    </submittedName>
</protein>
<keyword evidence="3" id="KW-1185">Reference proteome</keyword>
<comment type="caution">
    <text evidence="2">The sequence shown here is derived from an EMBL/GenBank/DDBJ whole genome shotgun (WGS) entry which is preliminary data.</text>
</comment>
<dbReference type="EMBL" id="NWUJ01000011">
    <property type="protein sequence ID" value="PFH32252.1"/>
    <property type="molecule type" value="Genomic_DNA"/>
</dbReference>
<name>A0A2A9MA34_BESBE</name>
<dbReference type="RefSeq" id="XP_029216261.1">
    <property type="nucleotide sequence ID" value="XM_029360285.1"/>
</dbReference>
<feature type="compositionally biased region" description="Low complexity" evidence="1">
    <location>
        <begin position="49"/>
        <end position="59"/>
    </location>
</feature>
<reference evidence="2 3" key="1">
    <citation type="submission" date="2017-09" db="EMBL/GenBank/DDBJ databases">
        <title>Genome sequencing of Besnoitia besnoiti strain Bb-Ger1.</title>
        <authorList>
            <person name="Schares G."/>
            <person name="Venepally P."/>
            <person name="Lorenzi H.A."/>
        </authorList>
    </citation>
    <scope>NUCLEOTIDE SEQUENCE [LARGE SCALE GENOMIC DNA]</scope>
    <source>
        <strain evidence="2 3">Bb-Ger1</strain>
    </source>
</reference>
<accession>A0A2A9MA34</accession>
<dbReference type="VEuPathDB" id="ToxoDB:BESB_015700"/>
<feature type="region of interest" description="Disordered" evidence="1">
    <location>
        <begin position="40"/>
        <end position="70"/>
    </location>
</feature>